<proteinExistence type="predicted"/>
<dbReference type="EMBL" id="JAZHXJ010003034">
    <property type="protein sequence ID" value="KAL1835695.1"/>
    <property type="molecule type" value="Genomic_DNA"/>
</dbReference>
<evidence type="ECO:0000313" key="1">
    <source>
        <dbReference type="EMBL" id="KAL1835695.1"/>
    </source>
</evidence>
<accession>A0ABR3V1N3</accession>
<keyword evidence="2" id="KW-1185">Reference proteome</keyword>
<gene>
    <name evidence="1" type="ORF">VTK73DRAFT_5457</name>
</gene>
<dbReference type="Proteomes" id="UP001586593">
    <property type="component" value="Unassembled WGS sequence"/>
</dbReference>
<evidence type="ECO:0000313" key="2">
    <source>
        <dbReference type="Proteomes" id="UP001586593"/>
    </source>
</evidence>
<organism evidence="1 2">
    <name type="scientific">Phialemonium thermophilum</name>
    <dbReference type="NCBI Taxonomy" id="223376"/>
    <lineage>
        <taxon>Eukaryota</taxon>
        <taxon>Fungi</taxon>
        <taxon>Dikarya</taxon>
        <taxon>Ascomycota</taxon>
        <taxon>Pezizomycotina</taxon>
        <taxon>Sordariomycetes</taxon>
        <taxon>Sordariomycetidae</taxon>
        <taxon>Cephalothecales</taxon>
        <taxon>Cephalothecaceae</taxon>
        <taxon>Phialemonium</taxon>
    </lineage>
</organism>
<reference evidence="1 2" key="1">
    <citation type="journal article" date="2024" name="Commun. Biol.">
        <title>Comparative genomic analysis of thermophilic fungi reveals convergent evolutionary adaptations and gene losses.</title>
        <authorList>
            <person name="Steindorff A.S."/>
            <person name="Aguilar-Pontes M.V."/>
            <person name="Robinson A.J."/>
            <person name="Andreopoulos B."/>
            <person name="LaButti K."/>
            <person name="Kuo A."/>
            <person name="Mondo S."/>
            <person name="Riley R."/>
            <person name="Otillar R."/>
            <person name="Haridas S."/>
            <person name="Lipzen A."/>
            <person name="Grimwood J."/>
            <person name="Schmutz J."/>
            <person name="Clum A."/>
            <person name="Reid I.D."/>
            <person name="Moisan M.C."/>
            <person name="Butler G."/>
            <person name="Nguyen T.T.M."/>
            <person name="Dewar K."/>
            <person name="Conant G."/>
            <person name="Drula E."/>
            <person name="Henrissat B."/>
            <person name="Hansel C."/>
            <person name="Singer S."/>
            <person name="Hutchinson M.I."/>
            <person name="de Vries R.P."/>
            <person name="Natvig D.O."/>
            <person name="Powell A.J."/>
            <person name="Tsang A."/>
            <person name="Grigoriev I.V."/>
        </authorList>
    </citation>
    <scope>NUCLEOTIDE SEQUENCE [LARGE SCALE GENOMIC DNA]</scope>
    <source>
        <strain evidence="1 2">ATCC 24622</strain>
    </source>
</reference>
<name>A0ABR3V1N3_9PEZI</name>
<comment type="caution">
    <text evidence="1">The sequence shown here is derived from an EMBL/GenBank/DDBJ whole genome shotgun (WGS) entry which is preliminary data.</text>
</comment>
<protein>
    <submittedName>
        <fullName evidence="1">Uncharacterized protein</fullName>
    </submittedName>
</protein>
<sequence length="87" mass="9798">MISLQGMADVLLALPKFLVRLIDASNRVVEIQPSSFVTMRLYRPVYSGHCKSERAHLPCSCVAMTDGWKQLHPTGSAIQKKWARIRS</sequence>